<protein>
    <submittedName>
        <fullName evidence="1">Uncharacterized protein</fullName>
    </submittedName>
</protein>
<sequence length="198" mass="21994">MLATDAVVNISYLFANVHTALNTSPSPTTINNRSQAASAAAGTWMGDRLGTNDARVTCNVIECHQVRRRLVPRLGLEQTRALRYMRLDLPVRPLTPGRQNTGGSRHALRHPIRDPLKNLSSLFPKILAQRETSKRDVFRSTSNDTELVYAVNNNRTLMDQRAQTLSPPRRSGVDRGLLTTIITNTLTTASNDEELMCS</sequence>
<evidence type="ECO:0000313" key="1">
    <source>
        <dbReference type="EMBL" id="GBP88334.1"/>
    </source>
</evidence>
<gene>
    <name evidence="1" type="ORF">EVAR_99771_1</name>
</gene>
<dbReference type="Proteomes" id="UP000299102">
    <property type="component" value="Unassembled WGS sequence"/>
</dbReference>
<keyword evidence="2" id="KW-1185">Reference proteome</keyword>
<organism evidence="1 2">
    <name type="scientific">Eumeta variegata</name>
    <name type="common">Bagworm moth</name>
    <name type="synonym">Eumeta japonica</name>
    <dbReference type="NCBI Taxonomy" id="151549"/>
    <lineage>
        <taxon>Eukaryota</taxon>
        <taxon>Metazoa</taxon>
        <taxon>Ecdysozoa</taxon>
        <taxon>Arthropoda</taxon>
        <taxon>Hexapoda</taxon>
        <taxon>Insecta</taxon>
        <taxon>Pterygota</taxon>
        <taxon>Neoptera</taxon>
        <taxon>Endopterygota</taxon>
        <taxon>Lepidoptera</taxon>
        <taxon>Glossata</taxon>
        <taxon>Ditrysia</taxon>
        <taxon>Tineoidea</taxon>
        <taxon>Psychidae</taxon>
        <taxon>Oiketicinae</taxon>
        <taxon>Eumeta</taxon>
    </lineage>
</organism>
<name>A0A4C1ZMM7_EUMVA</name>
<dbReference type="AlphaFoldDB" id="A0A4C1ZMM7"/>
<accession>A0A4C1ZMM7</accession>
<reference evidence="1 2" key="1">
    <citation type="journal article" date="2019" name="Commun. Biol.">
        <title>The bagworm genome reveals a unique fibroin gene that provides high tensile strength.</title>
        <authorList>
            <person name="Kono N."/>
            <person name="Nakamura H."/>
            <person name="Ohtoshi R."/>
            <person name="Tomita M."/>
            <person name="Numata K."/>
            <person name="Arakawa K."/>
        </authorList>
    </citation>
    <scope>NUCLEOTIDE SEQUENCE [LARGE SCALE GENOMIC DNA]</scope>
</reference>
<evidence type="ECO:0000313" key="2">
    <source>
        <dbReference type="Proteomes" id="UP000299102"/>
    </source>
</evidence>
<comment type="caution">
    <text evidence="1">The sequence shown here is derived from an EMBL/GenBank/DDBJ whole genome shotgun (WGS) entry which is preliminary data.</text>
</comment>
<dbReference type="EMBL" id="BGZK01001924">
    <property type="protein sequence ID" value="GBP88334.1"/>
    <property type="molecule type" value="Genomic_DNA"/>
</dbReference>
<proteinExistence type="predicted"/>